<comment type="caution">
    <text evidence="1">The sequence shown here is derived from an EMBL/GenBank/DDBJ whole genome shotgun (WGS) entry which is preliminary data.</text>
</comment>
<dbReference type="Proteomes" id="UP000504756">
    <property type="component" value="Unassembled WGS sequence"/>
</dbReference>
<dbReference type="EMBL" id="BLXU01000002">
    <property type="protein sequence ID" value="GFO51108.1"/>
    <property type="molecule type" value="Genomic_DNA"/>
</dbReference>
<dbReference type="AlphaFoldDB" id="A0A6L2ZTC2"/>
<name>A0A6L2ZTC2_9LACT</name>
<gene>
    <name evidence="1" type="primary">ydgG</name>
    <name evidence="1" type="ORF">ikelab_03830</name>
</gene>
<evidence type="ECO:0008006" key="3">
    <source>
        <dbReference type="Google" id="ProtNLM"/>
    </source>
</evidence>
<sequence length="175" mass="20722">MTLMYDIHHFFTPILNQFSEFDAHSWYLYPIATLAAAKELRDNSDLPKNIENLNASFDRLQKISSDFLTINLHGRKYGRKFILALQERLDNLSILDYNNQMRHEILCEIKLTTADFITHRQFAKKQMIKNAQEFYKNEFTQVPSTLIYTDTECLHIENCSQVLIQNYLRHIEKTA</sequence>
<proteinExistence type="predicted"/>
<evidence type="ECO:0000313" key="1">
    <source>
        <dbReference type="EMBL" id="GFO51108.1"/>
    </source>
</evidence>
<evidence type="ECO:0000313" key="2">
    <source>
        <dbReference type="Proteomes" id="UP000504756"/>
    </source>
</evidence>
<accession>A0A6L2ZTC2</accession>
<protein>
    <recommendedName>
        <fullName evidence="3">Dithiol-disulfide isomerase</fullName>
    </recommendedName>
</protein>
<reference evidence="1 2" key="1">
    <citation type="submission" date="2020-06" db="EMBL/GenBank/DDBJ databases">
        <title>Draft genome sequence of Lactic acid bacteria from Okinawan-style tofu.</title>
        <authorList>
            <person name="Takara I."/>
            <person name="Ikematsu S."/>
        </authorList>
    </citation>
    <scope>NUCLEOTIDE SEQUENCE [LARGE SCALE GENOMIC DNA]</scope>
    <source>
        <strain evidence="2">lg38</strain>
    </source>
</reference>
<organism evidence="1 2">
    <name type="scientific">Lactococcus garvieae</name>
    <dbReference type="NCBI Taxonomy" id="1363"/>
    <lineage>
        <taxon>Bacteria</taxon>
        <taxon>Bacillati</taxon>
        <taxon>Bacillota</taxon>
        <taxon>Bacilli</taxon>
        <taxon>Lactobacillales</taxon>
        <taxon>Streptococcaceae</taxon>
        <taxon>Lactococcus</taxon>
    </lineage>
</organism>